<name>A0A4Q9M3B6_9APHY</name>
<protein>
    <submittedName>
        <fullName evidence="1">Uncharacterized protein</fullName>
    </submittedName>
</protein>
<organism evidence="1">
    <name type="scientific">Dichomitus squalens</name>
    <dbReference type="NCBI Taxonomy" id="114155"/>
    <lineage>
        <taxon>Eukaryota</taxon>
        <taxon>Fungi</taxon>
        <taxon>Dikarya</taxon>
        <taxon>Basidiomycota</taxon>
        <taxon>Agaricomycotina</taxon>
        <taxon>Agaricomycetes</taxon>
        <taxon>Polyporales</taxon>
        <taxon>Polyporaceae</taxon>
        <taxon>Dichomitus</taxon>
    </lineage>
</organism>
<dbReference type="EMBL" id="ML143653">
    <property type="protein sequence ID" value="TBU21235.1"/>
    <property type="molecule type" value="Genomic_DNA"/>
</dbReference>
<gene>
    <name evidence="1" type="ORF">BD311DRAFT_678945</name>
</gene>
<dbReference type="Proteomes" id="UP000292957">
    <property type="component" value="Unassembled WGS sequence"/>
</dbReference>
<dbReference type="AlphaFoldDB" id="A0A4Q9M3B6"/>
<reference evidence="1" key="1">
    <citation type="submission" date="2019-01" db="EMBL/GenBank/DDBJ databases">
        <title>Draft genome sequences of three monokaryotic isolates of the white-rot basidiomycete fungus Dichomitus squalens.</title>
        <authorList>
            <consortium name="DOE Joint Genome Institute"/>
            <person name="Lopez S.C."/>
            <person name="Andreopoulos B."/>
            <person name="Pangilinan J."/>
            <person name="Lipzen A."/>
            <person name="Riley R."/>
            <person name="Ahrendt S."/>
            <person name="Ng V."/>
            <person name="Barry K."/>
            <person name="Daum C."/>
            <person name="Grigoriev I.V."/>
            <person name="Hilden K.S."/>
            <person name="Makela M.R."/>
            <person name="de Vries R.P."/>
        </authorList>
    </citation>
    <scope>NUCLEOTIDE SEQUENCE [LARGE SCALE GENOMIC DNA]</scope>
    <source>
        <strain evidence="1">OM18370.1</strain>
    </source>
</reference>
<sequence>VAGVLEASIDVEVTFSEGQRGAFLVMYKPQEVEIPKDRILEQLSRIPLLQKYYLVTSVVCCPAFVLQVSDKSSSTTHVKFIGQIPVPNVPAMTLGGEATFGWSSENCGALYHEGCNGKGEYVYYPLYMLKKVRAKPLPACRQIERERKGDDT</sequence>
<evidence type="ECO:0000313" key="1">
    <source>
        <dbReference type="EMBL" id="TBU21235.1"/>
    </source>
</evidence>
<feature type="non-terminal residue" evidence="1">
    <location>
        <position position="1"/>
    </location>
</feature>
<dbReference type="OrthoDB" id="3255261at2759"/>
<accession>A0A4Q9M3B6</accession>
<proteinExistence type="predicted"/>